<dbReference type="OrthoDB" id="9807264at2"/>
<dbReference type="EMBL" id="OMKW01000002">
    <property type="protein sequence ID" value="SPF29404.1"/>
    <property type="molecule type" value="Genomic_DNA"/>
</dbReference>
<evidence type="ECO:0000256" key="2">
    <source>
        <dbReference type="ARBA" id="ARBA00019418"/>
    </source>
</evidence>
<dbReference type="Gene3D" id="1.10.150.250">
    <property type="entry name" value="Flavinator of succinate dehydrogenase"/>
    <property type="match status" value="1"/>
</dbReference>
<dbReference type="RefSeq" id="WP_108782107.1">
    <property type="nucleotide sequence ID" value="NZ_OMKW01000002.1"/>
</dbReference>
<organism evidence="4 5">
    <name type="scientific">Pontivivens insulae</name>
    <dbReference type="NCBI Taxonomy" id="1639689"/>
    <lineage>
        <taxon>Bacteria</taxon>
        <taxon>Pseudomonadati</taxon>
        <taxon>Pseudomonadota</taxon>
        <taxon>Alphaproteobacteria</taxon>
        <taxon>Rhodobacterales</taxon>
        <taxon>Paracoccaceae</taxon>
        <taxon>Pontivivens</taxon>
    </lineage>
</organism>
<protein>
    <recommendedName>
        <fullName evidence="2">FAD assembly factor SdhE</fullName>
    </recommendedName>
</protein>
<dbReference type="GO" id="GO:0006099">
    <property type="term" value="P:tricarboxylic acid cycle"/>
    <property type="evidence" value="ECO:0007669"/>
    <property type="project" value="TreeGrafter"/>
</dbReference>
<dbReference type="Proteomes" id="UP000244932">
    <property type="component" value="Unassembled WGS sequence"/>
</dbReference>
<reference evidence="4 5" key="1">
    <citation type="submission" date="2018-03" db="EMBL/GenBank/DDBJ databases">
        <authorList>
            <person name="Keele B.F."/>
        </authorList>
    </citation>
    <scope>NUCLEOTIDE SEQUENCE [LARGE SCALE GENOMIC DNA]</scope>
    <source>
        <strain evidence="4 5">CeCT 8812</strain>
    </source>
</reference>
<proteinExistence type="inferred from homology"/>
<dbReference type="Pfam" id="PF03937">
    <property type="entry name" value="Sdh5"/>
    <property type="match status" value="1"/>
</dbReference>
<dbReference type="InterPro" id="IPR005631">
    <property type="entry name" value="SDH"/>
</dbReference>
<dbReference type="SUPFAM" id="SSF109910">
    <property type="entry name" value="YgfY-like"/>
    <property type="match status" value="1"/>
</dbReference>
<sequence length="94" mass="10634">MTGEIPGAANETAENRLKRLKIRSWRRGIKEMDLILGPFADKGMRQLTTAELDQYEALLGENDQDLYTWFSGREPVPAEHVSIVSIIQGAEKFN</sequence>
<evidence type="ECO:0000256" key="3">
    <source>
        <dbReference type="ARBA" id="ARBA00023186"/>
    </source>
</evidence>
<dbReference type="AlphaFoldDB" id="A0A2R8AAY7"/>
<evidence type="ECO:0000313" key="4">
    <source>
        <dbReference type="EMBL" id="SPF29404.1"/>
    </source>
</evidence>
<name>A0A2R8AAY7_9RHOB</name>
<dbReference type="PANTHER" id="PTHR12469">
    <property type="entry name" value="PROTEIN EMI5 HOMOLOG, MITOCHONDRIAL"/>
    <property type="match status" value="1"/>
</dbReference>
<evidence type="ECO:0000256" key="1">
    <source>
        <dbReference type="ARBA" id="ARBA00008571"/>
    </source>
</evidence>
<comment type="similarity">
    <text evidence="1">Belongs to the SdhE FAD assembly factor family.</text>
</comment>
<evidence type="ECO:0000313" key="5">
    <source>
        <dbReference type="Proteomes" id="UP000244932"/>
    </source>
</evidence>
<keyword evidence="3" id="KW-0143">Chaperone</keyword>
<accession>A0A2R8AAY7</accession>
<keyword evidence="5" id="KW-1185">Reference proteome</keyword>
<dbReference type="PANTHER" id="PTHR12469:SF2">
    <property type="entry name" value="SUCCINATE DEHYDROGENASE ASSEMBLY FACTOR 2, MITOCHONDRIAL"/>
    <property type="match status" value="1"/>
</dbReference>
<dbReference type="InterPro" id="IPR036714">
    <property type="entry name" value="SDH_sf"/>
</dbReference>
<gene>
    <name evidence="4" type="primary">sdhE</name>
    <name evidence="4" type="ORF">POI8812_01712</name>
</gene>